<dbReference type="InterPro" id="IPR008271">
    <property type="entry name" value="Ser/Thr_kinase_AS"/>
</dbReference>
<evidence type="ECO:0000256" key="4">
    <source>
        <dbReference type="ARBA" id="ARBA00022741"/>
    </source>
</evidence>
<keyword evidence="11" id="KW-1185">Reference proteome</keyword>
<dbReference type="PROSITE" id="PS00107">
    <property type="entry name" value="PROTEIN_KINASE_ATP"/>
    <property type="match status" value="1"/>
</dbReference>
<protein>
    <recommendedName>
        <fullName evidence="1">non-specific serine/threonine protein kinase</fullName>
        <ecNumber evidence="1">2.7.11.1</ecNumber>
    </recommendedName>
</protein>
<feature type="domain" description="Protein kinase" evidence="9">
    <location>
        <begin position="10"/>
        <end position="266"/>
    </location>
</feature>
<dbReference type="Proteomes" id="UP001589890">
    <property type="component" value="Unassembled WGS sequence"/>
</dbReference>
<feature type="transmembrane region" description="Helical" evidence="8">
    <location>
        <begin position="283"/>
        <end position="305"/>
    </location>
</feature>
<sequence>MVQPSHFGRYAVVRKLGSGGFAAVWLVRDEELDAEVAVKVLAEHWVDDHDVRRRFVEEGRFLRKVESPYVVGVHDIGSTADDRPFLVLTYADRGTLAERIKAGPLSLAETVEVIQHVSAGLQELHDRGVLHRDVKPENVLFRSTPTGERAMLGDLGLGKSLDAVSRVTMPGGTPAYVAPEQVRGDVLDPRADLYALAAVAYAALAGQPPHGATTLAAVLAVDGPPEPLNAVRDDIPAGVDAVILRALEQDREQRWPDVRSFAEALKKAAVKPVAPAAKAKPSVWPWVAATVAMAVLGGVGGYLGWQLGVGRQWVRVDDQQHRLTVELPRAWADDRAGDGWRPQGSTSLPALLVSEDNATWHQPGSKVAGVFAGVLPSGDLPTAASLPKPPDCALDESSSGDGVVTAKYVDCPGGMTTYERVVKVQDALVRIQVRAEDAERAEKVLNSVKYQPQN</sequence>
<dbReference type="EC" id="2.7.11.1" evidence="1"/>
<keyword evidence="4 7" id="KW-0547">Nucleotide-binding</keyword>
<gene>
    <name evidence="10" type="ORF">ACFFGN_19175</name>
</gene>
<dbReference type="InterPro" id="IPR017441">
    <property type="entry name" value="Protein_kinase_ATP_BS"/>
</dbReference>
<dbReference type="GO" id="GO:0004674">
    <property type="term" value="F:protein serine/threonine kinase activity"/>
    <property type="evidence" value="ECO:0007669"/>
    <property type="project" value="UniProtKB-EC"/>
</dbReference>
<dbReference type="PROSITE" id="PS00108">
    <property type="entry name" value="PROTEIN_KINASE_ST"/>
    <property type="match status" value="1"/>
</dbReference>
<dbReference type="CDD" id="cd14014">
    <property type="entry name" value="STKc_PknB_like"/>
    <property type="match status" value="1"/>
</dbReference>
<feature type="binding site" evidence="7">
    <location>
        <position position="39"/>
    </location>
    <ligand>
        <name>ATP</name>
        <dbReference type="ChEBI" id="CHEBI:30616"/>
    </ligand>
</feature>
<evidence type="ECO:0000256" key="8">
    <source>
        <dbReference type="SAM" id="Phobius"/>
    </source>
</evidence>
<dbReference type="SUPFAM" id="SSF56112">
    <property type="entry name" value="Protein kinase-like (PK-like)"/>
    <property type="match status" value="1"/>
</dbReference>
<evidence type="ECO:0000256" key="5">
    <source>
        <dbReference type="ARBA" id="ARBA00022777"/>
    </source>
</evidence>
<dbReference type="Gene3D" id="1.10.510.10">
    <property type="entry name" value="Transferase(Phosphotransferase) domain 1"/>
    <property type="match status" value="1"/>
</dbReference>
<organism evidence="10 11">
    <name type="scientific">Kribbella deserti</name>
    <dbReference type="NCBI Taxonomy" id="1926257"/>
    <lineage>
        <taxon>Bacteria</taxon>
        <taxon>Bacillati</taxon>
        <taxon>Actinomycetota</taxon>
        <taxon>Actinomycetes</taxon>
        <taxon>Propionibacteriales</taxon>
        <taxon>Kribbellaceae</taxon>
        <taxon>Kribbella</taxon>
    </lineage>
</organism>
<dbReference type="Pfam" id="PF00069">
    <property type="entry name" value="Pkinase"/>
    <property type="match status" value="1"/>
</dbReference>
<accession>A0ABV6QNI9</accession>
<evidence type="ECO:0000256" key="7">
    <source>
        <dbReference type="PROSITE-ProRule" id="PRU10141"/>
    </source>
</evidence>
<dbReference type="Gene3D" id="3.30.200.20">
    <property type="entry name" value="Phosphorylase Kinase, domain 1"/>
    <property type="match status" value="1"/>
</dbReference>
<evidence type="ECO:0000313" key="11">
    <source>
        <dbReference type="Proteomes" id="UP001589890"/>
    </source>
</evidence>
<dbReference type="PANTHER" id="PTHR43289:SF6">
    <property type="entry name" value="SERINE_THREONINE-PROTEIN KINASE NEKL-3"/>
    <property type="match status" value="1"/>
</dbReference>
<evidence type="ECO:0000256" key="2">
    <source>
        <dbReference type="ARBA" id="ARBA00022527"/>
    </source>
</evidence>
<keyword evidence="6 7" id="KW-0067">ATP-binding</keyword>
<keyword evidence="8" id="KW-0812">Transmembrane</keyword>
<comment type="caution">
    <text evidence="10">The sequence shown here is derived from an EMBL/GenBank/DDBJ whole genome shotgun (WGS) entry which is preliminary data.</text>
</comment>
<evidence type="ECO:0000256" key="6">
    <source>
        <dbReference type="ARBA" id="ARBA00022840"/>
    </source>
</evidence>
<dbReference type="EMBL" id="JBHLTC010000023">
    <property type="protein sequence ID" value="MFC0626209.1"/>
    <property type="molecule type" value="Genomic_DNA"/>
</dbReference>
<dbReference type="RefSeq" id="WP_380049428.1">
    <property type="nucleotide sequence ID" value="NZ_JBHLTC010000023.1"/>
</dbReference>
<dbReference type="PANTHER" id="PTHR43289">
    <property type="entry name" value="MITOGEN-ACTIVATED PROTEIN KINASE KINASE KINASE 20-RELATED"/>
    <property type="match status" value="1"/>
</dbReference>
<keyword evidence="3 10" id="KW-0808">Transferase</keyword>
<keyword evidence="8" id="KW-0472">Membrane</keyword>
<reference evidence="10 11" key="1">
    <citation type="submission" date="2024-09" db="EMBL/GenBank/DDBJ databases">
        <authorList>
            <person name="Sun Q."/>
            <person name="Mori K."/>
        </authorList>
    </citation>
    <scope>NUCLEOTIDE SEQUENCE [LARGE SCALE GENOMIC DNA]</scope>
    <source>
        <strain evidence="10 11">CGMCC 1.15906</strain>
    </source>
</reference>
<name>A0ABV6QNI9_9ACTN</name>
<keyword evidence="5 10" id="KW-0418">Kinase</keyword>
<keyword evidence="2" id="KW-0723">Serine/threonine-protein kinase</keyword>
<dbReference type="SMART" id="SM00220">
    <property type="entry name" value="S_TKc"/>
    <property type="match status" value="1"/>
</dbReference>
<evidence type="ECO:0000313" key="10">
    <source>
        <dbReference type="EMBL" id="MFC0626209.1"/>
    </source>
</evidence>
<evidence type="ECO:0000256" key="3">
    <source>
        <dbReference type="ARBA" id="ARBA00022679"/>
    </source>
</evidence>
<dbReference type="PROSITE" id="PS50011">
    <property type="entry name" value="PROTEIN_KINASE_DOM"/>
    <property type="match status" value="1"/>
</dbReference>
<dbReference type="InterPro" id="IPR011009">
    <property type="entry name" value="Kinase-like_dom_sf"/>
</dbReference>
<evidence type="ECO:0000259" key="9">
    <source>
        <dbReference type="PROSITE" id="PS50011"/>
    </source>
</evidence>
<dbReference type="InterPro" id="IPR000719">
    <property type="entry name" value="Prot_kinase_dom"/>
</dbReference>
<evidence type="ECO:0000256" key="1">
    <source>
        <dbReference type="ARBA" id="ARBA00012513"/>
    </source>
</evidence>
<keyword evidence="8" id="KW-1133">Transmembrane helix</keyword>
<proteinExistence type="predicted"/>